<dbReference type="PROSITE" id="PS50994">
    <property type="entry name" value="INTEGRASE"/>
    <property type="match status" value="1"/>
</dbReference>
<dbReference type="InterPro" id="IPR050900">
    <property type="entry name" value="Transposase_IS3/IS150/IS904"/>
</dbReference>
<evidence type="ECO:0000313" key="4">
    <source>
        <dbReference type="Proteomes" id="UP000319432"/>
    </source>
</evidence>
<gene>
    <name evidence="3" type="ORF">EEL30_01595</name>
</gene>
<evidence type="ECO:0000259" key="2">
    <source>
        <dbReference type="PROSITE" id="PS50994"/>
    </source>
</evidence>
<proteinExistence type="predicted"/>
<keyword evidence="4" id="KW-1185">Reference proteome</keyword>
<dbReference type="GO" id="GO:0015074">
    <property type="term" value="P:DNA integration"/>
    <property type="evidence" value="ECO:0007669"/>
    <property type="project" value="InterPro"/>
</dbReference>
<sequence>MATLSQYRQENVYLAIQAVWQEEQCSVQVLCEIAKISRSSYYKWLNRKTSSRELENQQLTDAMLSLYEKVDGIYGYRRLTLHLRRQTQRRINHKRIQRLMKKKGIQSVIRRKRKKYARSTPQQVAENLLNREFYAKTPNEKWVTDITEFKYGSGQKAYLSAILDLHDNSIVSYVLGHSNNNSLVFKTVNLALQAVPGSKPMLHSDRGFQYTSFRFKKLFADKLTHSMSRVGRCIDNGPMEAFWGTLKCEKYYLHSYSTFEELKKDIDDYMYFYNNDRLQVKLNSLSPMEYRTKAA</sequence>
<dbReference type="InterPro" id="IPR012337">
    <property type="entry name" value="RNaseH-like_sf"/>
</dbReference>
<dbReference type="InterPro" id="IPR025948">
    <property type="entry name" value="HTH-like_dom"/>
</dbReference>
<dbReference type="InterPro" id="IPR001584">
    <property type="entry name" value="Integrase_cat-core"/>
</dbReference>
<dbReference type="GO" id="GO:0003676">
    <property type="term" value="F:nucleic acid binding"/>
    <property type="evidence" value="ECO:0007669"/>
    <property type="project" value="InterPro"/>
</dbReference>
<comment type="function">
    <text evidence="1">Involved in the transposition of the insertion sequence.</text>
</comment>
<organism evidence="3 4">
    <name type="scientific">Brevibacillus laterosporus</name>
    <name type="common">Bacillus laterosporus</name>
    <dbReference type="NCBI Taxonomy" id="1465"/>
    <lineage>
        <taxon>Bacteria</taxon>
        <taxon>Bacillati</taxon>
        <taxon>Bacillota</taxon>
        <taxon>Bacilli</taxon>
        <taxon>Bacillales</taxon>
        <taxon>Paenibacillaceae</taxon>
        <taxon>Brevibacillus</taxon>
    </lineage>
</organism>
<dbReference type="InterPro" id="IPR048020">
    <property type="entry name" value="Transpos_IS3"/>
</dbReference>
<dbReference type="Pfam" id="PF13333">
    <property type="entry name" value="rve_2"/>
    <property type="match status" value="1"/>
</dbReference>
<feature type="domain" description="Integrase catalytic" evidence="2">
    <location>
        <begin position="134"/>
        <end position="295"/>
    </location>
</feature>
<dbReference type="OrthoDB" id="9781005at2"/>
<dbReference type="Gene3D" id="3.30.420.10">
    <property type="entry name" value="Ribonuclease H-like superfamily/Ribonuclease H"/>
    <property type="match status" value="1"/>
</dbReference>
<reference evidence="3 4" key="1">
    <citation type="submission" date="2018-11" db="EMBL/GenBank/DDBJ databases">
        <title>Phylogenetic determinants of toxin gene distribution in genomes of Brevibacillus laterosporus.</title>
        <authorList>
            <person name="Glare T.R."/>
            <person name="Durrant A."/>
            <person name="Berry C."/>
            <person name="Palma L."/>
            <person name="Ormskirk M."/>
            <person name="Cox M.O."/>
        </authorList>
    </citation>
    <scope>NUCLEOTIDE SEQUENCE [LARGE SCALE GENOMIC DNA]</scope>
    <source>
        <strain evidence="3 4">1821L</strain>
    </source>
</reference>
<evidence type="ECO:0000313" key="3">
    <source>
        <dbReference type="EMBL" id="QDX91195.1"/>
    </source>
</evidence>
<dbReference type="AlphaFoldDB" id="A0A518V2J0"/>
<dbReference type="Proteomes" id="UP000319432">
    <property type="component" value="Chromosome"/>
</dbReference>
<dbReference type="Pfam" id="PF13276">
    <property type="entry name" value="HTH_21"/>
    <property type="match status" value="1"/>
</dbReference>
<dbReference type="PANTHER" id="PTHR46889">
    <property type="entry name" value="TRANSPOSASE INSF FOR INSERTION SEQUENCE IS3B-RELATED"/>
    <property type="match status" value="1"/>
</dbReference>
<dbReference type="Pfam" id="PF00665">
    <property type="entry name" value="rve"/>
    <property type="match status" value="1"/>
</dbReference>
<dbReference type="InterPro" id="IPR036397">
    <property type="entry name" value="RNaseH_sf"/>
</dbReference>
<name>A0A518V2J0_BRELA</name>
<evidence type="ECO:0000256" key="1">
    <source>
        <dbReference type="ARBA" id="ARBA00002286"/>
    </source>
</evidence>
<protein>
    <submittedName>
        <fullName evidence="3">IS3 family transposase</fullName>
    </submittedName>
</protein>
<dbReference type="PANTHER" id="PTHR46889:SF4">
    <property type="entry name" value="TRANSPOSASE INSO FOR INSERTION SEQUENCE ELEMENT IS911B-RELATED"/>
    <property type="match status" value="1"/>
</dbReference>
<dbReference type="NCBIfam" id="NF033516">
    <property type="entry name" value="transpos_IS3"/>
    <property type="match status" value="1"/>
</dbReference>
<dbReference type="SUPFAM" id="SSF53098">
    <property type="entry name" value="Ribonuclease H-like"/>
    <property type="match status" value="1"/>
</dbReference>
<dbReference type="EMBL" id="CP033464">
    <property type="protein sequence ID" value="QDX91195.1"/>
    <property type="molecule type" value="Genomic_DNA"/>
</dbReference>
<accession>A0A518V2J0</accession>